<dbReference type="InterPro" id="IPR013252">
    <property type="entry name" value="Ndc80_Spc24"/>
</dbReference>
<reference evidence="13 14" key="1">
    <citation type="submission" date="2017-05" db="EMBL/GenBank/DDBJ databases">
        <title>Draft genome sequence of Elsinoe australis.</title>
        <authorList>
            <person name="Cheng Q."/>
        </authorList>
    </citation>
    <scope>NUCLEOTIDE SEQUENCE [LARGE SCALE GENOMIC DNA]</scope>
    <source>
        <strain evidence="13 14">NL1</strain>
    </source>
</reference>
<dbReference type="GO" id="GO:0005815">
    <property type="term" value="C:microtubule organizing center"/>
    <property type="evidence" value="ECO:0007669"/>
    <property type="project" value="UniProtKB-SubCell"/>
</dbReference>
<comment type="caution">
    <text evidence="13">The sequence shown here is derived from an EMBL/GenBank/DDBJ whole genome shotgun (WGS) entry which is preliminary data.</text>
</comment>
<dbReference type="OrthoDB" id="3344830at2759"/>
<dbReference type="Proteomes" id="UP000243723">
    <property type="component" value="Unassembled WGS sequence"/>
</dbReference>
<evidence type="ECO:0000256" key="5">
    <source>
        <dbReference type="ARBA" id="ARBA00022776"/>
    </source>
</evidence>
<organism evidence="13 14">
    <name type="scientific">Elsinoe australis</name>
    <dbReference type="NCBI Taxonomy" id="40998"/>
    <lineage>
        <taxon>Eukaryota</taxon>
        <taxon>Fungi</taxon>
        <taxon>Dikarya</taxon>
        <taxon>Ascomycota</taxon>
        <taxon>Pezizomycotina</taxon>
        <taxon>Dothideomycetes</taxon>
        <taxon>Dothideomycetidae</taxon>
        <taxon>Myriangiales</taxon>
        <taxon>Elsinoaceae</taxon>
        <taxon>Elsinoe</taxon>
    </lineage>
</organism>
<keyword evidence="8 11" id="KW-0539">Nucleus</keyword>
<comment type="function">
    <text evidence="11">Acts as a component of the essential kinetochore-associated NDC80 complex, which is required for chromosome segregation and spindle checkpoint activity.</text>
</comment>
<dbReference type="GO" id="GO:0008017">
    <property type="term" value="F:microtubule binding"/>
    <property type="evidence" value="ECO:0007669"/>
    <property type="project" value="TreeGrafter"/>
</dbReference>
<keyword evidence="7" id="KW-0175">Coiled coil</keyword>
<evidence type="ECO:0000313" key="13">
    <source>
        <dbReference type="EMBL" id="PSK40251.1"/>
    </source>
</evidence>
<evidence type="ECO:0000256" key="4">
    <source>
        <dbReference type="ARBA" id="ARBA00022618"/>
    </source>
</evidence>
<dbReference type="CDD" id="cd11565">
    <property type="entry name" value="RWD_Spc24"/>
    <property type="match status" value="1"/>
</dbReference>
<accession>A0A2P7YWA1</accession>
<dbReference type="GO" id="GO:0005634">
    <property type="term" value="C:nucleus"/>
    <property type="evidence" value="ECO:0007669"/>
    <property type="project" value="UniProtKB-SubCell"/>
</dbReference>
<keyword evidence="10 11" id="KW-0137">Centromere</keyword>
<evidence type="ECO:0000256" key="1">
    <source>
        <dbReference type="ARBA" id="ARBA00004267"/>
    </source>
</evidence>
<dbReference type="GO" id="GO:0007059">
    <property type="term" value="P:chromosome segregation"/>
    <property type="evidence" value="ECO:0007669"/>
    <property type="project" value="TreeGrafter"/>
</dbReference>
<dbReference type="Pfam" id="PF08286">
    <property type="entry name" value="Spc24"/>
    <property type="match status" value="1"/>
</dbReference>
<dbReference type="Gene3D" id="3.30.160.430">
    <property type="match status" value="1"/>
</dbReference>
<dbReference type="InterPro" id="IPR038066">
    <property type="entry name" value="Spc24_Fungi_globular_sf"/>
</dbReference>
<evidence type="ECO:0000256" key="12">
    <source>
        <dbReference type="SAM" id="MobiDB-lite"/>
    </source>
</evidence>
<dbReference type="STRING" id="40998.A0A2P7YWA1"/>
<evidence type="ECO:0000313" key="14">
    <source>
        <dbReference type="Proteomes" id="UP000243723"/>
    </source>
</evidence>
<evidence type="ECO:0000256" key="3">
    <source>
        <dbReference type="ARBA" id="ARBA00022454"/>
    </source>
</evidence>
<dbReference type="GO" id="GO:0051301">
    <property type="term" value="P:cell division"/>
    <property type="evidence" value="ECO:0007669"/>
    <property type="project" value="UniProtKB-UniRule"/>
</dbReference>
<evidence type="ECO:0000256" key="8">
    <source>
        <dbReference type="ARBA" id="ARBA00023242"/>
    </source>
</evidence>
<keyword evidence="14" id="KW-1185">Reference proteome</keyword>
<proteinExistence type="inferred from homology"/>
<evidence type="ECO:0000256" key="9">
    <source>
        <dbReference type="ARBA" id="ARBA00023306"/>
    </source>
</evidence>
<protein>
    <recommendedName>
        <fullName evidence="11">Kinetochore protein Spc24</fullName>
    </recommendedName>
</protein>
<evidence type="ECO:0000256" key="6">
    <source>
        <dbReference type="ARBA" id="ARBA00022838"/>
    </source>
</evidence>
<dbReference type="SUPFAM" id="SSF143026">
    <property type="entry name" value="Kinetochore globular domain"/>
    <property type="match status" value="1"/>
</dbReference>
<comment type="similarity">
    <text evidence="2 11">Belongs to the SPC24 family.</text>
</comment>
<name>A0A2P7YWA1_9PEZI</name>
<evidence type="ECO:0000256" key="11">
    <source>
        <dbReference type="RuleBase" id="RU368011"/>
    </source>
</evidence>
<evidence type="ECO:0000256" key="10">
    <source>
        <dbReference type="ARBA" id="ARBA00023328"/>
    </source>
</evidence>
<comment type="subunit">
    <text evidence="11">Component of the NDC80 complex.</text>
</comment>
<evidence type="ECO:0000256" key="7">
    <source>
        <dbReference type="ARBA" id="ARBA00023054"/>
    </source>
</evidence>
<dbReference type="GO" id="GO:0031262">
    <property type="term" value="C:Ndc80 complex"/>
    <property type="evidence" value="ECO:0007669"/>
    <property type="project" value="TreeGrafter"/>
</dbReference>
<dbReference type="PANTHER" id="PTHR22142:SF2">
    <property type="entry name" value="KINETOCHORE PROTEIN SPC24"/>
    <property type="match status" value="1"/>
</dbReference>
<dbReference type="PANTHER" id="PTHR22142">
    <property type="match status" value="1"/>
</dbReference>
<comment type="subcellular location">
    <subcellularLocation>
        <location evidence="1">Cytoplasm</location>
        <location evidence="1">Cytoskeleton</location>
        <location evidence="1">Microtubule organizing center</location>
    </subcellularLocation>
    <subcellularLocation>
        <location evidence="11">Nucleus</location>
    </subcellularLocation>
    <subcellularLocation>
        <location evidence="11">Chromosome</location>
        <location evidence="11">Centromere</location>
        <location evidence="11">Kinetochore</location>
    </subcellularLocation>
</comment>
<keyword evidence="6 11" id="KW-0995">Kinetochore</keyword>
<keyword evidence="5 11" id="KW-0498">Mitosis</keyword>
<dbReference type="EMBL" id="NHZQ01000363">
    <property type="protein sequence ID" value="PSK40251.1"/>
    <property type="molecule type" value="Genomic_DNA"/>
</dbReference>
<dbReference type="AlphaFoldDB" id="A0A2P7YWA1"/>
<gene>
    <name evidence="13" type="ORF">B9Z65_8191</name>
</gene>
<keyword evidence="4 11" id="KW-0132">Cell division</keyword>
<sequence length="197" mass="22170">MVLFDEDPVTLLRQTTMNFHTHSDLSSLSRIGTSLSTLRSARSLRLDTQKSRLATVSRQLRSAEQTHTDALENHDASGHAQEVLRLDTEKFRIAKGVSEVHSECERREGELRGLRRTLDGLQNGDSEGRRGREEEGEDETVLKLRLYRGLGVEAEQDAAGDFRKAVVRNGQRGDVNVVNVEHGVARDFYVGHIWSCM</sequence>
<keyword evidence="9 11" id="KW-0131">Cell cycle</keyword>
<keyword evidence="3 11" id="KW-0158">Chromosome</keyword>
<feature type="region of interest" description="Disordered" evidence="12">
    <location>
        <begin position="118"/>
        <end position="137"/>
    </location>
</feature>
<evidence type="ECO:0000256" key="2">
    <source>
        <dbReference type="ARBA" id="ARBA00007804"/>
    </source>
</evidence>